<evidence type="ECO:0000259" key="1">
    <source>
        <dbReference type="Pfam" id="PF01764"/>
    </source>
</evidence>
<organism evidence="2 3">
    <name type="scientific">Ceratodon purpureus</name>
    <name type="common">Fire moss</name>
    <name type="synonym">Dicranum purpureum</name>
    <dbReference type="NCBI Taxonomy" id="3225"/>
    <lineage>
        <taxon>Eukaryota</taxon>
        <taxon>Viridiplantae</taxon>
        <taxon>Streptophyta</taxon>
        <taxon>Embryophyta</taxon>
        <taxon>Bryophyta</taxon>
        <taxon>Bryophytina</taxon>
        <taxon>Bryopsida</taxon>
        <taxon>Dicranidae</taxon>
        <taxon>Pseudoditrichales</taxon>
        <taxon>Ditrichaceae</taxon>
        <taxon>Ceratodon</taxon>
    </lineage>
</organism>
<keyword evidence="3" id="KW-1185">Reference proteome</keyword>
<name>A0A8T0GFY3_CERPU</name>
<gene>
    <name evidence="2" type="ORF">KC19_11G074200</name>
</gene>
<dbReference type="SUPFAM" id="SSF53474">
    <property type="entry name" value="alpha/beta-Hydrolases"/>
    <property type="match status" value="1"/>
</dbReference>
<dbReference type="AlphaFoldDB" id="A0A8T0GFY3"/>
<accession>A0A8T0GFY3</accession>
<dbReference type="PANTHER" id="PTHR47418">
    <property type="entry name" value="ALPHA/BETA-HYDROLASES SUPERFAMILY PROTEIN"/>
    <property type="match status" value="1"/>
</dbReference>
<reference evidence="2 3" key="1">
    <citation type="submission" date="2020-06" db="EMBL/GenBank/DDBJ databases">
        <title>WGS assembly of Ceratodon purpureus strain R40.</title>
        <authorList>
            <person name="Carey S.B."/>
            <person name="Jenkins J."/>
            <person name="Shu S."/>
            <person name="Lovell J.T."/>
            <person name="Sreedasyam A."/>
            <person name="Maumus F."/>
            <person name="Tiley G.P."/>
            <person name="Fernandez-Pozo N."/>
            <person name="Barry K."/>
            <person name="Chen C."/>
            <person name="Wang M."/>
            <person name="Lipzen A."/>
            <person name="Daum C."/>
            <person name="Saski C.A."/>
            <person name="Payton A.C."/>
            <person name="Mcbreen J.C."/>
            <person name="Conrad R.E."/>
            <person name="Kollar L.M."/>
            <person name="Olsson S."/>
            <person name="Huttunen S."/>
            <person name="Landis J.B."/>
            <person name="Wickett N.J."/>
            <person name="Johnson M.G."/>
            <person name="Rensing S.A."/>
            <person name="Grimwood J."/>
            <person name="Schmutz J."/>
            <person name="Mcdaniel S.F."/>
        </authorList>
    </citation>
    <scope>NUCLEOTIDE SEQUENCE [LARGE SCALE GENOMIC DNA]</scope>
    <source>
        <strain evidence="2 3">R40</strain>
    </source>
</reference>
<dbReference type="InterPro" id="IPR029058">
    <property type="entry name" value="AB_hydrolase_fold"/>
</dbReference>
<protein>
    <recommendedName>
        <fullName evidence="1">Fungal lipase-type domain-containing protein</fullName>
    </recommendedName>
</protein>
<dbReference type="OrthoDB" id="438440at2759"/>
<sequence>MERGGMEQILTAMAASVMHSASGMSKWGMADLTLGLYKLSGRHVLEGAVDTIGGVPVVLRGEVEEILEWLQWAKAAYKRDEQSLAYAMRVEVKDVVKVVGTSDVMKPAFYIVVHHRRRCVVMGIRGTSAAHDVLTDLNPHSEPFEGGRAHSGMLASAKWLLQTEAETLHRVLHENPGYRLVLAGHSLGAGAASLLGLMLRETSASLDGNISEVLKIPVEMVTCWGFGCPPCVNLELAMTSPFINNVVLQDDVVSRVSPAALEDLRSEIAQTEWSQAFKDGTTQRQFVDMVQETAQRVSALPGAPKALAVFNVAKKEGLSKLLSAGNAVVSQVTKSKSSKAGAWLSIGAVAAGTLLKAAHDRVSHGVNKTYKEIDEKTRQSDQQVAAAALATHAAASTSKTKDNLLQRRLYVPGTLFHILRQPLPPGLTLANAGESGPRKFTHVVMKGIDPNARFSRIVLSNTMLSDHSTPAYIDAVVDSLHCLARDLNGHHSW</sequence>
<dbReference type="Proteomes" id="UP000822688">
    <property type="component" value="Chromosome 11"/>
</dbReference>
<dbReference type="Pfam" id="PF01764">
    <property type="entry name" value="Lipase_3"/>
    <property type="match status" value="1"/>
</dbReference>
<dbReference type="EMBL" id="CM026432">
    <property type="protein sequence ID" value="KAG0556718.1"/>
    <property type="molecule type" value="Genomic_DNA"/>
</dbReference>
<comment type="caution">
    <text evidence="2">The sequence shown here is derived from an EMBL/GenBank/DDBJ whole genome shotgun (WGS) entry which is preliminary data.</text>
</comment>
<proteinExistence type="predicted"/>
<evidence type="ECO:0000313" key="2">
    <source>
        <dbReference type="EMBL" id="KAG0556718.1"/>
    </source>
</evidence>
<feature type="domain" description="Fungal lipase-type" evidence="1">
    <location>
        <begin position="121"/>
        <end position="259"/>
    </location>
</feature>
<dbReference type="GO" id="GO:0006629">
    <property type="term" value="P:lipid metabolic process"/>
    <property type="evidence" value="ECO:0007669"/>
    <property type="project" value="InterPro"/>
</dbReference>
<evidence type="ECO:0000313" key="3">
    <source>
        <dbReference type="Proteomes" id="UP000822688"/>
    </source>
</evidence>
<dbReference type="Gene3D" id="3.40.50.1820">
    <property type="entry name" value="alpha/beta hydrolase"/>
    <property type="match status" value="1"/>
</dbReference>
<dbReference type="InterPro" id="IPR002921">
    <property type="entry name" value="Fungal_lipase-type"/>
</dbReference>
<dbReference type="CDD" id="cd00519">
    <property type="entry name" value="Lipase_3"/>
    <property type="match status" value="1"/>
</dbReference>